<dbReference type="Pfam" id="PF02517">
    <property type="entry name" value="Rce1-like"/>
    <property type="match status" value="1"/>
</dbReference>
<keyword evidence="4" id="KW-1185">Reference proteome</keyword>
<proteinExistence type="predicted"/>
<feature type="domain" description="CAAX prenyl protease 2/Lysostaphin resistance protein A-like" evidence="2">
    <location>
        <begin position="168"/>
        <end position="231"/>
    </location>
</feature>
<feature type="transmembrane region" description="Helical" evidence="1">
    <location>
        <begin position="111"/>
        <end position="127"/>
    </location>
</feature>
<accession>A0ABV6IJG3</accession>
<keyword evidence="1" id="KW-1133">Transmembrane helix</keyword>
<comment type="caution">
    <text evidence="3">The sequence shown here is derived from an EMBL/GenBank/DDBJ whole genome shotgun (WGS) entry which is preliminary data.</text>
</comment>
<feature type="transmembrane region" description="Helical" evidence="1">
    <location>
        <begin position="170"/>
        <end position="188"/>
    </location>
</feature>
<feature type="transmembrane region" description="Helical" evidence="1">
    <location>
        <begin position="49"/>
        <end position="71"/>
    </location>
</feature>
<keyword evidence="1" id="KW-0472">Membrane</keyword>
<reference evidence="3 4" key="1">
    <citation type="submission" date="2024-09" db="EMBL/GenBank/DDBJ databases">
        <authorList>
            <person name="Sun Q."/>
            <person name="Mori K."/>
        </authorList>
    </citation>
    <scope>NUCLEOTIDE SEQUENCE [LARGE SCALE GENOMIC DNA]</scope>
    <source>
        <strain evidence="3 4">CCM 8677</strain>
    </source>
</reference>
<dbReference type="RefSeq" id="WP_390214695.1">
    <property type="nucleotide sequence ID" value="NZ_JBHLXJ010000035.1"/>
</dbReference>
<name>A0ABV6IJG3_9BURK</name>
<dbReference type="Proteomes" id="UP001589844">
    <property type="component" value="Unassembled WGS sequence"/>
</dbReference>
<protein>
    <submittedName>
        <fullName evidence="3">Type II CAAX prenyl endopeptidase Rce1 family protein</fullName>
    </submittedName>
</protein>
<keyword evidence="1" id="KW-0812">Transmembrane</keyword>
<organism evidence="3 4">
    <name type="scientific">Undibacterium danionis</name>
    <dbReference type="NCBI Taxonomy" id="1812100"/>
    <lineage>
        <taxon>Bacteria</taxon>
        <taxon>Pseudomonadati</taxon>
        <taxon>Pseudomonadota</taxon>
        <taxon>Betaproteobacteria</taxon>
        <taxon>Burkholderiales</taxon>
        <taxon>Oxalobacteraceae</taxon>
        <taxon>Undibacterium</taxon>
    </lineage>
</organism>
<evidence type="ECO:0000259" key="2">
    <source>
        <dbReference type="Pfam" id="PF02517"/>
    </source>
</evidence>
<evidence type="ECO:0000313" key="3">
    <source>
        <dbReference type="EMBL" id="MFC0351970.1"/>
    </source>
</evidence>
<feature type="transmembrane region" description="Helical" evidence="1">
    <location>
        <begin position="194"/>
        <end position="213"/>
    </location>
</feature>
<evidence type="ECO:0000256" key="1">
    <source>
        <dbReference type="SAM" id="Phobius"/>
    </source>
</evidence>
<evidence type="ECO:0000313" key="4">
    <source>
        <dbReference type="Proteomes" id="UP001589844"/>
    </source>
</evidence>
<feature type="transmembrane region" description="Helical" evidence="1">
    <location>
        <begin position="83"/>
        <end position="99"/>
    </location>
</feature>
<dbReference type="InterPro" id="IPR003675">
    <property type="entry name" value="Rce1/LyrA-like_dom"/>
</dbReference>
<dbReference type="EMBL" id="JBHLXJ010000035">
    <property type="protein sequence ID" value="MFC0351970.1"/>
    <property type="molecule type" value="Genomic_DNA"/>
</dbReference>
<gene>
    <name evidence="3" type="ORF">ACFFJH_19290</name>
</gene>
<sequence length="239" mass="27177">MTTAPTKQSWLGQHSTFIRKEITELRHFFAKPVRRFSSKSNFYDRWKRIILIAGIGLTFNVIYLMSIGLALHNWTTIENVQDVTSTSAIFLVLVFAPLMEEIIFRAGLRKLPYTLFVGPALISLLFGQWQIAAGLFFLTTSIAAYLYMLGVDGGGKFRLGRQFIQHYPKIFWLFAGAFAITHITNFRFSDASGLLVIFAVMPQLSMGMLWGYIRLRDGLSSSITLHFVNNLTMLSLIFI</sequence>